<organism evidence="1 2">
    <name type="scientific">Aliarcobacter vitoriensis</name>
    <dbReference type="NCBI Taxonomy" id="2011099"/>
    <lineage>
        <taxon>Bacteria</taxon>
        <taxon>Pseudomonadati</taxon>
        <taxon>Campylobacterota</taxon>
        <taxon>Epsilonproteobacteria</taxon>
        <taxon>Campylobacterales</taxon>
        <taxon>Arcobacteraceae</taxon>
        <taxon>Aliarcobacter</taxon>
    </lineage>
</organism>
<gene>
    <name evidence="1" type="ORF">CRU91_09370</name>
</gene>
<evidence type="ECO:0000313" key="2">
    <source>
        <dbReference type="Proteomes" id="UP000252669"/>
    </source>
</evidence>
<reference evidence="1 2" key="1">
    <citation type="submission" date="2017-10" db="EMBL/GenBank/DDBJ databases">
        <title>Genomics of the genus Arcobacter.</title>
        <authorList>
            <person name="Perez-Cataluna A."/>
            <person name="Figueras M.J."/>
        </authorList>
    </citation>
    <scope>NUCLEOTIDE SEQUENCE [LARGE SCALE GENOMIC DNA]</scope>
    <source>
        <strain evidence="1 2">CECT 9230</strain>
    </source>
</reference>
<accession>A0A366MS30</accession>
<sequence length="156" mass="18387">MQFIKIRDLKYASKNKTLIDLFAINEELGEIPMTLNLEDTENIHTFFDVKKNKEYPLEIYCKSQIIADYVEPEIEQEIVYVPSSITQRQCRLMLHKMGKYKQAATLIEDSVDDEIKIEWEYATTIERTNPLVSYLEDKLELTKEQLDNLFIEASKL</sequence>
<proteinExistence type="predicted"/>
<protein>
    <submittedName>
        <fullName evidence="1">Uncharacterized protein</fullName>
    </submittedName>
</protein>
<keyword evidence="2" id="KW-1185">Reference proteome</keyword>
<dbReference type="Proteomes" id="UP000252669">
    <property type="component" value="Unassembled WGS sequence"/>
</dbReference>
<dbReference type="OrthoDB" id="5366151at2"/>
<dbReference type="EMBL" id="PDKB01000016">
    <property type="protein sequence ID" value="RBQ28420.1"/>
    <property type="molecule type" value="Genomic_DNA"/>
</dbReference>
<comment type="caution">
    <text evidence="1">The sequence shown here is derived from an EMBL/GenBank/DDBJ whole genome shotgun (WGS) entry which is preliminary data.</text>
</comment>
<evidence type="ECO:0000313" key="1">
    <source>
        <dbReference type="EMBL" id="RBQ28420.1"/>
    </source>
</evidence>
<dbReference type="AlphaFoldDB" id="A0A366MS30"/>
<name>A0A366MS30_9BACT</name>
<dbReference type="RefSeq" id="WP_113894970.1">
    <property type="nucleotide sequence ID" value="NZ_JANJGA010000015.1"/>
</dbReference>